<reference evidence="1" key="2">
    <citation type="journal article" date="2023" name="IMA Fungus">
        <title>Comparative genomic study of the Penicillium genus elucidates a diverse pangenome and 15 lateral gene transfer events.</title>
        <authorList>
            <person name="Petersen C."/>
            <person name="Sorensen T."/>
            <person name="Nielsen M.R."/>
            <person name="Sondergaard T.E."/>
            <person name="Sorensen J.L."/>
            <person name="Fitzpatrick D.A."/>
            <person name="Frisvad J.C."/>
            <person name="Nielsen K.L."/>
        </authorList>
    </citation>
    <scope>NUCLEOTIDE SEQUENCE</scope>
    <source>
        <strain evidence="1">IBT 29495</strain>
    </source>
</reference>
<name>A0A9X0CBP9_9EURO</name>
<keyword evidence="2" id="KW-1185">Reference proteome</keyword>
<comment type="caution">
    <text evidence="1">The sequence shown here is derived from an EMBL/GenBank/DDBJ whole genome shotgun (WGS) entry which is preliminary data.</text>
</comment>
<dbReference type="OrthoDB" id="5986190at2759"/>
<reference evidence="1" key="1">
    <citation type="submission" date="2022-12" db="EMBL/GenBank/DDBJ databases">
        <authorList>
            <person name="Petersen C."/>
        </authorList>
    </citation>
    <scope>NUCLEOTIDE SEQUENCE</scope>
    <source>
        <strain evidence="1">IBT 29495</strain>
    </source>
</reference>
<sequence length="258" mass="28937">MASKSFSGINHGLQIGVNNGLVNNLPLATGNSNQPVIDRPIRTRLRFCQPRRTALSDSRGWLSPRIEDSTCWPRRCWLEGNRSLLSNTPTESDPNLPQHGVSGCMRVTKPGQIPGRQDPQVNLFKLVENWLRDEKTGKWLCILDNVDDDQLLRSVPAADNGDSMRTLANVSKKPPLEYIPRSQHGSVIITSQSREVALKMVDHKGIVDVKPMERSESLELLQRKLNRSSESQGTESQECQQLVNALEFMPLANHRTGR</sequence>
<dbReference type="EMBL" id="JAPWDS010000001">
    <property type="protein sequence ID" value="KAJ5520182.1"/>
    <property type="molecule type" value="Genomic_DNA"/>
</dbReference>
<accession>A0A9X0CBP9</accession>
<dbReference type="Gene3D" id="3.40.50.300">
    <property type="entry name" value="P-loop containing nucleotide triphosphate hydrolases"/>
    <property type="match status" value="1"/>
</dbReference>
<gene>
    <name evidence="1" type="ORF">N7463_000635</name>
</gene>
<dbReference type="AlphaFoldDB" id="A0A9X0CBP9"/>
<evidence type="ECO:0000313" key="1">
    <source>
        <dbReference type="EMBL" id="KAJ5520182.1"/>
    </source>
</evidence>
<evidence type="ECO:0000313" key="2">
    <source>
        <dbReference type="Proteomes" id="UP001149954"/>
    </source>
</evidence>
<dbReference type="Proteomes" id="UP001149954">
    <property type="component" value="Unassembled WGS sequence"/>
</dbReference>
<protein>
    <submittedName>
        <fullName evidence="1">Tetratricopeptide-like helical</fullName>
    </submittedName>
</protein>
<dbReference type="InterPro" id="IPR027417">
    <property type="entry name" value="P-loop_NTPase"/>
</dbReference>
<proteinExistence type="predicted"/>
<dbReference type="SUPFAM" id="SSF52540">
    <property type="entry name" value="P-loop containing nucleoside triphosphate hydrolases"/>
    <property type="match status" value="1"/>
</dbReference>
<organism evidence="1 2">
    <name type="scientific">Penicillium fimorum</name>
    <dbReference type="NCBI Taxonomy" id="1882269"/>
    <lineage>
        <taxon>Eukaryota</taxon>
        <taxon>Fungi</taxon>
        <taxon>Dikarya</taxon>
        <taxon>Ascomycota</taxon>
        <taxon>Pezizomycotina</taxon>
        <taxon>Eurotiomycetes</taxon>
        <taxon>Eurotiomycetidae</taxon>
        <taxon>Eurotiales</taxon>
        <taxon>Aspergillaceae</taxon>
        <taxon>Penicillium</taxon>
    </lineage>
</organism>